<dbReference type="InterPro" id="IPR023753">
    <property type="entry name" value="FAD/NAD-binding_dom"/>
</dbReference>
<dbReference type="PANTHER" id="PTHR43706">
    <property type="entry name" value="NADH DEHYDROGENASE"/>
    <property type="match status" value="1"/>
</dbReference>
<dbReference type="PROSITE" id="PS00018">
    <property type="entry name" value="EF_HAND_1"/>
    <property type="match status" value="2"/>
</dbReference>
<organism evidence="10 11">
    <name type="scientific">Umbelopsis ramanniana AG</name>
    <dbReference type="NCBI Taxonomy" id="1314678"/>
    <lineage>
        <taxon>Eukaryota</taxon>
        <taxon>Fungi</taxon>
        <taxon>Fungi incertae sedis</taxon>
        <taxon>Mucoromycota</taxon>
        <taxon>Mucoromycotina</taxon>
        <taxon>Umbelopsidomycetes</taxon>
        <taxon>Umbelopsidales</taxon>
        <taxon>Umbelopsidaceae</taxon>
        <taxon>Umbelopsis</taxon>
    </lineage>
</organism>
<dbReference type="PRINTS" id="PR00368">
    <property type="entry name" value="FADPNR"/>
</dbReference>
<keyword evidence="3" id="KW-0285">Flavoprotein</keyword>
<dbReference type="InterPro" id="IPR011992">
    <property type="entry name" value="EF-hand-dom_pair"/>
</dbReference>
<dbReference type="Pfam" id="PF13202">
    <property type="entry name" value="EF-hand_5"/>
    <property type="match status" value="1"/>
</dbReference>
<reference evidence="10" key="2">
    <citation type="journal article" date="2022" name="Proc. Natl. Acad. Sci. U.S.A.">
        <title>Diploid-dominant life cycles characterize the early evolution of Fungi.</title>
        <authorList>
            <person name="Amses K.R."/>
            <person name="Simmons D.R."/>
            <person name="Longcore J.E."/>
            <person name="Mondo S.J."/>
            <person name="Seto K."/>
            <person name="Jeronimo G.H."/>
            <person name="Bonds A.E."/>
            <person name="Quandt C.A."/>
            <person name="Davis W.J."/>
            <person name="Chang Y."/>
            <person name="Federici B.A."/>
            <person name="Kuo A."/>
            <person name="LaButti K."/>
            <person name="Pangilinan J."/>
            <person name="Andreopoulos W."/>
            <person name="Tritt A."/>
            <person name="Riley R."/>
            <person name="Hundley H."/>
            <person name="Johnson J."/>
            <person name="Lipzen A."/>
            <person name="Barry K."/>
            <person name="Lang B.F."/>
            <person name="Cuomo C.A."/>
            <person name="Buchler N.E."/>
            <person name="Grigoriev I.V."/>
            <person name="Spatafora J.W."/>
            <person name="Stajich J.E."/>
            <person name="James T.Y."/>
        </authorList>
    </citation>
    <scope>NUCLEOTIDE SEQUENCE</scope>
    <source>
        <strain evidence="10">AG</strain>
    </source>
</reference>
<dbReference type="SUPFAM" id="SSF51905">
    <property type="entry name" value="FAD/NAD(P)-binding domain"/>
    <property type="match status" value="2"/>
</dbReference>
<keyword evidence="8" id="KW-0520">NAD</keyword>
<comment type="caution">
    <text evidence="10">The sequence shown here is derived from an EMBL/GenBank/DDBJ whole genome shotgun (WGS) entry which is preliminary data.</text>
</comment>
<dbReference type="SUPFAM" id="SSF47473">
    <property type="entry name" value="EF-hand"/>
    <property type="match status" value="1"/>
</dbReference>
<dbReference type="InterPro" id="IPR002048">
    <property type="entry name" value="EF_hand_dom"/>
</dbReference>
<dbReference type="InterPro" id="IPR036188">
    <property type="entry name" value="FAD/NAD-bd_sf"/>
</dbReference>
<dbReference type="GO" id="GO:0005743">
    <property type="term" value="C:mitochondrial inner membrane"/>
    <property type="evidence" value="ECO:0007669"/>
    <property type="project" value="UniProtKB-SubCell"/>
</dbReference>
<evidence type="ECO:0000256" key="5">
    <source>
        <dbReference type="ARBA" id="ARBA00022837"/>
    </source>
</evidence>
<dbReference type="PANTHER" id="PTHR43706:SF50">
    <property type="entry name" value="NADH DEHYDROGENASE (UBIQUINONE)-RELATED"/>
    <property type="match status" value="1"/>
</dbReference>
<evidence type="ECO:0000256" key="4">
    <source>
        <dbReference type="ARBA" id="ARBA00022827"/>
    </source>
</evidence>
<evidence type="ECO:0000259" key="9">
    <source>
        <dbReference type="PROSITE" id="PS50222"/>
    </source>
</evidence>
<keyword evidence="7" id="KW-0560">Oxidoreductase</keyword>
<dbReference type="InterPro" id="IPR054585">
    <property type="entry name" value="NDH2-like_C"/>
</dbReference>
<feature type="domain" description="EF-hand" evidence="9">
    <location>
        <begin position="423"/>
        <end position="458"/>
    </location>
</feature>
<dbReference type="EMBL" id="MU620952">
    <property type="protein sequence ID" value="KAI8576624.1"/>
    <property type="molecule type" value="Genomic_DNA"/>
</dbReference>
<evidence type="ECO:0000313" key="10">
    <source>
        <dbReference type="EMBL" id="KAI8576624.1"/>
    </source>
</evidence>
<sequence>MFSGVRARLPAIYQLSRTYASAAAKKKSKIAKYTLVGVASGSALGAAYHLSKDDEVINSAVGAHLTVPEQAFKPKLGGYKNLPVVSHFLDDSVHEENTKPRLVVIGSGWGAVSVLEQLEKDDYNVTLISENNYFLFTPLLPSATVGTLEMRSLLEPIRKITDRMKAHFLQVTAKDVDFDSKLVEVTDPATGKDFYVPYDKLVIAVGATSMTHGVEGLENTFQLKTIQDAIKIRRQVLENLEVAALPTTPPEERKRLLSFVVCGGGPTGVEFAAELFDTLNEDLVRWFPKVLREDVSVTIIQSRDHILNTFDTSISDYAEKKFDREKIKIVTNARVKKIDEHSVHYTVKNAGDPSNPETQQLPYGFCLWSTGISMTPFARNISEKLEAQKHQRALVTDGTLKLKGIPDGSVYAIGDCATIENPKMLSHIMDICEAADKNKDGSLTFDEFVEAGQYMCRRFPLATTHLSKMSDLFKKYDVDNSGTLEIDELRVLLTDLDKKTTNLPATAQVANQQGKYLGKSISRIAKASRQGVSEDQVVQPFAYHHLGSLAYLGNTAVGEFSWGYKMVGGLWALYLWRSVYWSEQVSLRTRLNLSIDWTKGAIWGRDLSAI</sequence>
<dbReference type="PROSITE" id="PS50222">
    <property type="entry name" value="EF_HAND_2"/>
    <property type="match status" value="2"/>
</dbReference>
<dbReference type="GO" id="GO:0005509">
    <property type="term" value="F:calcium ion binding"/>
    <property type="evidence" value="ECO:0007669"/>
    <property type="project" value="InterPro"/>
</dbReference>
<dbReference type="Pfam" id="PF13405">
    <property type="entry name" value="EF-hand_6"/>
    <property type="match status" value="1"/>
</dbReference>
<dbReference type="InterPro" id="IPR018247">
    <property type="entry name" value="EF_Hand_1_Ca_BS"/>
</dbReference>
<reference evidence="10" key="1">
    <citation type="submission" date="2021-06" db="EMBL/GenBank/DDBJ databases">
        <authorList>
            <consortium name="DOE Joint Genome Institute"/>
            <person name="Mondo S.J."/>
            <person name="Amses K.R."/>
            <person name="Simmons D.R."/>
            <person name="Longcore J.E."/>
            <person name="Seto K."/>
            <person name="Alves G.H."/>
            <person name="Bonds A.E."/>
            <person name="Quandt C.A."/>
            <person name="Davis W.J."/>
            <person name="Chang Y."/>
            <person name="Letcher P.M."/>
            <person name="Powell M.J."/>
            <person name="Kuo A."/>
            <person name="Labutti K."/>
            <person name="Pangilinan J."/>
            <person name="Andreopoulos W."/>
            <person name="Tritt A."/>
            <person name="Riley R."/>
            <person name="Hundley H."/>
            <person name="Johnson J."/>
            <person name="Lipzen A."/>
            <person name="Barry K."/>
            <person name="Berbee M.L."/>
            <person name="Buchler N.E."/>
            <person name="Grigoriev I.V."/>
            <person name="Spatafora J.W."/>
            <person name="Stajich J.E."/>
            <person name="James T.Y."/>
        </authorList>
    </citation>
    <scope>NUCLEOTIDE SEQUENCE</scope>
    <source>
        <strain evidence="10">AG</strain>
    </source>
</reference>
<evidence type="ECO:0000256" key="2">
    <source>
        <dbReference type="ARBA" id="ARBA00005272"/>
    </source>
</evidence>
<comment type="subcellular location">
    <subcellularLocation>
        <location evidence="1">Mitochondrion inner membrane</location>
        <topology evidence="1">Peripheral membrane protein</topology>
        <orientation evidence="1">Intermembrane side</orientation>
    </subcellularLocation>
</comment>
<evidence type="ECO:0000256" key="3">
    <source>
        <dbReference type="ARBA" id="ARBA00022630"/>
    </source>
</evidence>
<dbReference type="AlphaFoldDB" id="A0AAD5E4K4"/>
<gene>
    <name evidence="10" type="ORF">K450DRAFT_255914</name>
</gene>
<keyword evidence="4" id="KW-0274">FAD</keyword>
<keyword evidence="5" id="KW-0106">Calcium</keyword>
<dbReference type="InterPro" id="IPR045024">
    <property type="entry name" value="NDH-2"/>
</dbReference>
<dbReference type="GeneID" id="75916761"/>
<evidence type="ECO:0000313" key="11">
    <source>
        <dbReference type="Proteomes" id="UP001206595"/>
    </source>
</evidence>
<evidence type="ECO:0000256" key="8">
    <source>
        <dbReference type="ARBA" id="ARBA00023027"/>
    </source>
</evidence>
<protein>
    <recommendedName>
        <fullName evidence="9">EF-hand domain-containing protein</fullName>
    </recommendedName>
</protein>
<keyword evidence="6" id="KW-0809">Transit peptide</keyword>
<evidence type="ECO:0000256" key="1">
    <source>
        <dbReference type="ARBA" id="ARBA00004137"/>
    </source>
</evidence>
<dbReference type="RefSeq" id="XP_051441628.1">
    <property type="nucleotide sequence ID" value="XM_051591418.1"/>
</dbReference>
<dbReference type="Proteomes" id="UP001206595">
    <property type="component" value="Unassembled WGS sequence"/>
</dbReference>
<name>A0AAD5E4K4_UMBRA</name>
<keyword evidence="11" id="KW-1185">Reference proteome</keyword>
<dbReference type="Pfam" id="PF22366">
    <property type="entry name" value="NDH2_C"/>
    <property type="match status" value="1"/>
</dbReference>
<dbReference type="Pfam" id="PF07992">
    <property type="entry name" value="Pyr_redox_2"/>
    <property type="match status" value="1"/>
</dbReference>
<proteinExistence type="inferred from homology"/>
<dbReference type="SMART" id="SM00054">
    <property type="entry name" value="EFh"/>
    <property type="match status" value="2"/>
</dbReference>
<dbReference type="GO" id="GO:0003954">
    <property type="term" value="F:NADH dehydrogenase activity"/>
    <property type="evidence" value="ECO:0007669"/>
    <property type="project" value="InterPro"/>
</dbReference>
<accession>A0AAD5E4K4</accession>
<evidence type="ECO:0000256" key="7">
    <source>
        <dbReference type="ARBA" id="ARBA00023002"/>
    </source>
</evidence>
<evidence type="ECO:0000256" key="6">
    <source>
        <dbReference type="ARBA" id="ARBA00022946"/>
    </source>
</evidence>
<comment type="similarity">
    <text evidence="2">Belongs to the NADH dehydrogenase family.</text>
</comment>
<dbReference type="Gene3D" id="3.50.50.100">
    <property type="match status" value="2"/>
</dbReference>
<feature type="domain" description="EF-hand" evidence="9">
    <location>
        <begin position="464"/>
        <end position="499"/>
    </location>
</feature>